<sequence>MTTLYTTAAVTPSLSTNWQNFSSAWMGSAQSLPYFTPHAPPKISIPPPQFILPASKNNNLSISSAGTDGLEVLPSKMFKTSWAKQYIPRKLKSPLFNERSYPLDVEALKARRVLSLARARRMKSAALESQAIHCLQESLLLKGLIERGADLNNLPPQAAIDLARSARDVLLAAERLALTKVQEAEKYLDALKDSLDAAHTRVTQAELQLKSILTDFQQKNIPIKPTPNLTFGLHDPLPFSIPLSDCDLDGAHTEENFSEGDFELDFQEDCNEVESEPGEYEAVWEPEENALDEYAHELADFVLAVAHGPRLLLQAFNGIKWSSSDSLSPAQRSSKFPFLVNSSIFSMSSNNHYAFPANHMLMGPGQPPQGSPNDAHPNLVPRGSKLLIHRKALNPRHFAISSAPAGGLAHQGSSRRHAPAELMLASQGLGDTLSASNLGYWKDVSSQSASLPTTQLNVPNLGTQEVQDIISESQDVAPGLEYTAQVSDPQDPQQPLIQRQQPPQFQRPPQPHQPAQQQAYSFLGRPLPPVEGVDPQFHRALEAAARAFVWTALQKPALFWAKGSAQEGVLIDIASQSLQKIFSGFQLPLDDHIFSMFLMCLDTEWKRLLEVARNEIALYFVRYFAPVEYVLGPMSQEEGIATNVAFLTLSDEDVPSARAYLRLKLGRNFDNFEPPVMAFTEDPDREGRYNHPVLRNILYKFLASSPITEEGTDFETLDVKDWLKSTVFATYLTLIEHETGQFQELTMDIDSLAHRLAVFCQDIDAVRTHDQTGPAMLATLRSWGRWGKDVYGRPGFSVDGQTPYFNLVRPIMRSGVPFSFSKTKEPNNSPVASSSSNMFVTTMTVPCEAGCGRRFATVGSMHKHLLTTKKKCGGYLQGKLRDLGLHDADIPTAFDLGPEEDLEDDWDQSEEAPYEPFIFDFLNPGINEFHFMPPSDCEESSEDEEMEDGNALAGPGPSTAAFSLLQGADKAPARNETVFTDQADERYIVWTEGAGQILRKVAPPTYMPAEVLDAQGDVDMNTDRSPFFPFSSELDWRVAQWAVKDGPGQNAFDRLLEVPGVVEKLGLSFHNMRSLHQKIDAIPERAGAWQTKQLFFNDHPDEKYTIRFRDPVEAIKSLWKDPKLSPSMVYAPAKFYESKKNKNRIFAEMWHAKWWHACQSKLPVGATMAPVIIATDKTQLTQFSGSKSAYPVYLTIGNIPKALRRKPSKKACVLIGYLSVEKINRKQMTERAHRSKIQRLFHESMRIILESLKRAGHEGVEMTSADGAVRLVFPIISCYVADYPEQCLVTCSKYGTCVKCQARADELGDPEPKEARSRSWTLGVLSDAQAAGGQDTRAFYDLCMSHEVAGGVPNPFWTDFPLCDIHHSITPDVLHQLYQGVLKHLISWCQRILTPEELDCRIRCLPQGHGLRRFKNGFSALSQISGPERKNMAKILLGCLIGSIPTKGVAAITALLDFIYLAQYTSHNTETLGFLEDALERFNRHRDYFIETGVRDNLDIPKFHSLHHYVEAIKLFGTTDNYNTELFERLHIDFAKLGWRASNHRDEFPQMVRWLSRREKIAAFEVHQNLARTQTLGQTPTTQKATVPISLPKHPNIPGRDISVVQDKHDAPDFEFYLKQYLNKFTDNPLGPRQLDRLDRTPLTFRKVDIYNMFRFHPEELQDDEEEKDLVKAIAKSAKLPHGRFDTVVVLVDEEAESTGLAGTRVGRVKVIFSLPKKLDTIFGPRDLPSRWPQGPLAYVEWYSPLAGRAEEKHGMMYRVTRQWNAQQRRRPGAVVPLRHIRQSCMLFPAFPRGNVPADWSPENVLDKATAFFVNNWLSKYSYQTLY</sequence>
<evidence type="ECO:0000313" key="5">
    <source>
        <dbReference type="Proteomes" id="UP000284706"/>
    </source>
</evidence>
<keyword evidence="5" id="KW-1185">Reference proteome</keyword>
<dbReference type="EMBL" id="NHYE01001270">
    <property type="protein sequence ID" value="PPQ97258.1"/>
    <property type="molecule type" value="Genomic_DNA"/>
</dbReference>
<dbReference type="STRING" id="231916.A0A409Y2Q1"/>
<proteinExistence type="predicted"/>
<evidence type="ECO:0000313" key="4">
    <source>
        <dbReference type="EMBL" id="PPQ97258.1"/>
    </source>
</evidence>
<dbReference type="Pfam" id="PF20722">
    <property type="entry name" value="DUF6830"/>
    <property type="match status" value="1"/>
</dbReference>
<feature type="region of interest" description="Disordered" evidence="2">
    <location>
        <begin position="935"/>
        <end position="962"/>
    </location>
</feature>
<dbReference type="Pfam" id="PF18759">
    <property type="entry name" value="Plavaka"/>
    <property type="match status" value="1"/>
</dbReference>
<feature type="coiled-coil region" evidence="1">
    <location>
        <begin position="181"/>
        <end position="208"/>
    </location>
</feature>
<reference evidence="4 5" key="1">
    <citation type="journal article" date="2018" name="Evol. Lett.">
        <title>Horizontal gene cluster transfer increased hallucinogenic mushroom diversity.</title>
        <authorList>
            <person name="Reynolds H.T."/>
            <person name="Vijayakumar V."/>
            <person name="Gluck-Thaler E."/>
            <person name="Korotkin H.B."/>
            <person name="Matheny P.B."/>
            <person name="Slot J.C."/>
        </authorList>
    </citation>
    <scope>NUCLEOTIDE SEQUENCE [LARGE SCALE GENOMIC DNA]</scope>
    <source>
        <strain evidence="4 5">SRW20</strain>
    </source>
</reference>
<dbReference type="Proteomes" id="UP000284706">
    <property type="component" value="Unassembled WGS sequence"/>
</dbReference>
<evidence type="ECO:0000256" key="2">
    <source>
        <dbReference type="SAM" id="MobiDB-lite"/>
    </source>
</evidence>
<feature type="compositionally biased region" description="Low complexity" evidence="2">
    <location>
        <begin position="489"/>
        <end position="504"/>
    </location>
</feature>
<protein>
    <recommendedName>
        <fullName evidence="3">DUF6830 domain-containing protein</fullName>
    </recommendedName>
</protein>
<organism evidence="4 5">
    <name type="scientific">Gymnopilus dilepis</name>
    <dbReference type="NCBI Taxonomy" id="231916"/>
    <lineage>
        <taxon>Eukaryota</taxon>
        <taxon>Fungi</taxon>
        <taxon>Dikarya</taxon>
        <taxon>Basidiomycota</taxon>
        <taxon>Agaricomycotina</taxon>
        <taxon>Agaricomycetes</taxon>
        <taxon>Agaricomycetidae</taxon>
        <taxon>Agaricales</taxon>
        <taxon>Agaricineae</taxon>
        <taxon>Hymenogastraceae</taxon>
        <taxon>Gymnopilus</taxon>
    </lineage>
</organism>
<accession>A0A409Y2Q1</accession>
<dbReference type="InterPro" id="IPR049233">
    <property type="entry name" value="DUF6830"/>
</dbReference>
<gene>
    <name evidence="4" type="ORF">CVT26_000650</name>
</gene>
<feature type="compositionally biased region" description="Acidic residues" evidence="2">
    <location>
        <begin position="936"/>
        <end position="948"/>
    </location>
</feature>
<feature type="domain" description="DUF6830" evidence="3">
    <location>
        <begin position="1577"/>
        <end position="1704"/>
    </location>
</feature>
<dbReference type="InterPro" id="IPR041078">
    <property type="entry name" value="Plavaka"/>
</dbReference>
<name>A0A409Y2Q1_9AGAR</name>
<evidence type="ECO:0000256" key="1">
    <source>
        <dbReference type="SAM" id="Coils"/>
    </source>
</evidence>
<keyword evidence="1" id="KW-0175">Coiled coil</keyword>
<feature type="region of interest" description="Disordered" evidence="2">
    <location>
        <begin position="485"/>
        <end position="517"/>
    </location>
</feature>
<dbReference type="OrthoDB" id="2418900at2759"/>
<evidence type="ECO:0000259" key="3">
    <source>
        <dbReference type="Pfam" id="PF20722"/>
    </source>
</evidence>
<comment type="caution">
    <text evidence="4">The sequence shown here is derived from an EMBL/GenBank/DDBJ whole genome shotgun (WGS) entry which is preliminary data.</text>
</comment>
<dbReference type="InParanoid" id="A0A409Y2Q1"/>